<evidence type="ECO:0000256" key="4">
    <source>
        <dbReference type="ARBA" id="ARBA00011738"/>
    </source>
</evidence>
<dbReference type="Proteomes" id="UP000175993">
    <property type="component" value="Unassembled WGS sequence"/>
</dbReference>
<comment type="pathway">
    <text evidence="2 11">Amino-acid biosynthesis; L-histidine biosynthesis; L-histidine from 5-phospho-alpha-D-ribose 1-diphosphate: step 7/9.</text>
</comment>
<dbReference type="PANTHER" id="PTHR43643">
    <property type="entry name" value="HISTIDINOL-PHOSPHATE AMINOTRANSFERASE 2"/>
    <property type="match status" value="1"/>
</dbReference>
<dbReference type="EMBL" id="JACXXJ020000006">
    <property type="protein sequence ID" value="MBF2718217.1"/>
    <property type="molecule type" value="Genomic_DNA"/>
</dbReference>
<evidence type="ECO:0000256" key="10">
    <source>
        <dbReference type="ARBA" id="ARBA00047481"/>
    </source>
</evidence>
<dbReference type="EMBL" id="JACXXJ020000003">
    <property type="protein sequence ID" value="MBF2714269.1"/>
    <property type="molecule type" value="Genomic_DNA"/>
</dbReference>
<dbReference type="GO" id="GO:0004400">
    <property type="term" value="F:histidinol-phosphate transaminase activity"/>
    <property type="evidence" value="ECO:0007669"/>
    <property type="project" value="UniProtKB-UniRule"/>
</dbReference>
<evidence type="ECO:0000256" key="9">
    <source>
        <dbReference type="ARBA" id="ARBA00023102"/>
    </source>
</evidence>
<evidence type="ECO:0000313" key="14">
    <source>
        <dbReference type="EMBL" id="KAA3520642.1"/>
    </source>
</evidence>
<keyword evidence="6 11" id="KW-0028">Amino-acid biosynthesis</keyword>
<dbReference type="InterPro" id="IPR015424">
    <property type="entry name" value="PyrdxlP-dep_Trfase"/>
</dbReference>
<dbReference type="Gene3D" id="3.90.1150.10">
    <property type="entry name" value="Aspartate Aminotransferase, domain 1"/>
    <property type="match status" value="1"/>
</dbReference>
<dbReference type="Proteomes" id="UP000436911">
    <property type="component" value="Unassembled WGS sequence"/>
</dbReference>
<comment type="cofactor">
    <cofactor evidence="1 11">
        <name>pyridoxal 5'-phosphate</name>
        <dbReference type="ChEBI" id="CHEBI:597326"/>
    </cofactor>
</comment>
<gene>
    <name evidence="11 13" type="primary">hisC</name>
    <name evidence="17" type="ORF">BBI04_024180</name>
    <name evidence="14" type="ORF">DXT89_25610</name>
    <name evidence="13" type="ORF">DXT89_26915</name>
    <name evidence="15" type="ORF">IEI95_008445</name>
    <name evidence="16" type="ORF">IEI95_028890</name>
</gene>
<evidence type="ECO:0000313" key="16">
    <source>
        <dbReference type="EMBL" id="MBF2718217.1"/>
    </source>
</evidence>
<dbReference type="InterPro" id="IPR001917">
    <property type="entry name" value="Aminotrans_II_pyridoxalP_BS"/>
</dbReference>
<dbReference type="UniPathway" id="UPA00031">
    <property type="reaction ID" value="UER00012"/>
</dbReference>
<feature type="domain" description="Aminotransferase class I/classII large" evidence="12">
    <location>
        <begin position="39"/>
        <end position="361"/>
    </location>
</feature>
<dbReference type="CDD" id="cd00609">
    <property type="entry name" value="AAT_like"/>
    <property type="match status" value="1"/>
</dbReference>
<dbReference type="InterPro" id="IPR050106">
    <property type="entry name" value="HistidinolP_aminotransfase"/>
</dbReference>
<dbReference type="SUPFAM" id="SSF53383">
    <property type="entry name" value="PLP-dependent transferases"/>
    <property type="match status" value="1"/>
</dbReference>
<evidence type="ECO:0000313" key="18">
    <source>
        <dbReference type="Proteomes" id="UP000175993"/>
    </source>
</evidence>
<sequence>MESDVKLVPNPAIADLPLYNAGMNIEFARKVSGRSQIAALASNENPYGCSPKVRAMFASDLFDPSRYPDPGCTALREAISARTNVALENIVVGNGSEEIVAAISRAYLVTGSRALTVTPSFGLHEIDPIAAGATVTKIPMTQDMEFDIAALEVALAAKPAVFFLPTPSNPVGCTLGMLQLERLAAATSPETLFVIDEAYFEFQNEVDGTRFLGRSGLNCVVLRTFSKAYGLAGLRVGYGLCSNAGIADMLKRAKPPFDVNSAAQMAATIALGDQEWMEASVAKITAERQRVALQVTDLGLFAAPSSANFIFVRTPKPGYEVAQALLMNGVVVKPWKEAGFDNWLRVSIGTDVENDMFLTALKEVITP</sequence>
<evidence type="ECO:0000259" key="12">
    <source>
        <dbReference type="Pfam" id="PF00155"/>
    </source>
</evidence>
<keyword evidence="9 11" id="KW-0368">Histidine biosynthesis</keyword>
<reference evidence="17 18" key="2">
    <citation type="submission" date="2019-11" db="EMBL/GenBank/DDBJ databases">
        <title>Whole-genome sequencing of Allorhizobium vitis.</title>
        <authorList>
            <person name="Gan H.M."/>
            <person name="Savka M.A."/>
        </authorList>
    </citation>
    <scope>NUCLEOTIDE SEQUENCE [LARGE SCALE GENOMIC DNA]</scope>
    <source>
        <strain evidence="17 18">AB4</strain>
    </source>
</reference>
<evidence type="ECO:0000313" key="13">
    <source>
        <dbReference type="EMBL" id="KAA3518278.1"/>
    </source>
</evidence>
<dbReference type="EMBL" id="MBEV02000020">
    <property type="protein sequence ID" value="MUP07883.1"/>
    <property type="molecule type" value="Genomic_DNA"/>
</dbReference>
<comment type="similarity">
    <text evidence="3 11">Belongs to the class-II pyridoxal-phosphate-dependent aminotransferase family. Histidinol-phosphate aminotransferase subfamily.</text>
</comment>
<evidence type="ECO:0000256" key="8">
    <source>
        <dbReference type="ARBA" id="ARBA00022898"/>
    </source>
</evidence>
<feature type="modified residue" description="N6-(pyridoxal phosphate)lysine" evidence="11">
    <location>
        <position position="227"/>
    </location>
</feature>
<name>A0A368NJB7_AGRVI</name>
<evidence type="ECO:0000256" key="11">
    <source>
        <dbReference type="HAMAP-Rule" id="MF_01023"/>
    </source>
</evidence>
<dbReference type="PANTHER" id="PTHR43643:SF6">
    <property type="entry name" value="HISTIDINOL-PHOSPHATE AMINOTRANSFERASE"/>
    <property type="match status" value="1"/>
</dbReference>
<dbReference type="NCBIfam" id="TIGR01141">
    <property type="entry name" value="hisC"/>
    <property type="match status" value="1"/>
</dbReference>
<dbReference type="HAMAP" id="MF_01023">
    <property type="entry name" value="HisC_aminotrans_2"/>
    <property type="match status" value="1"/>
</dbReference>
<dbReference type="GO" id="GO:0030170">
    <property type="term" value="F:pyridoxal phosphate binding"/>
    <property type="evidence" value="ECO:0007669"/>
    <property type="project" value="InterPro"/>
</dbReference>
<dbReference type="InterPro" id="IPR004839">
    <property type="entry name" value="Aminotransferase_I/II_large"/>
</dbReference>
<reference evidence="13 19" key="1">
    <citation type="submission" date="2018-08" db="EMBL/GenBank/DDBJ databases">
        <title>Genome sequencing of Agrobacterium vitis strain ICMP 10754.</title>
        <authorList>
            <person name="Visnovsky S.B."/>
            <person name="Pitman A.R."/>
        </authorList>
    </citation>
    <scope>NUCLEOTIDE SEQUENCE [LARGE SCALE GENOMIC DNA]</scope>
    <source>
        <strain evidence="13 19">ICMP 10754</strain>
    </source>
</reference>
<dbReference type="InterPro" id="IPR015421">
    <property type="entry name" value="PyrdxlP-dep_Trfase_major"/>
</dbReference>
<protein>
    <recommendedName>
        <fullName evidence="11">Histidinol-phosphate aminotransferase</fullName>
        <ecNumber evidence="11">2.6.1.9</ecNumber>
    </recommendedName>
    <alternativeName>
        <fullName evidence="11">Imidazole acetol-phosphate transaminase</fullName>
    </alternativeName>
</protein>
<dbReference type="Proteomes" id="UP000655037">
    <property type="component" value="Unassembled WGS sequence"/>
</dbReference>
<accession>A0A368NJB7</accession>
<evidence type="ECO:0000256" key="7">
    <source>
        <dbReference type="ARBA" id="ARBA00022679"/>
    </source>
</evidence>
<evidence type="ECO:0000256" key="3">
    <source>
        <dbReference type="ARBA" id="ARBA00007970"/>
    </source>
</evidence>
<dbReference type="AlphaFoldDB" id="A0A368NJB7"/>
<dbReference type="PROSITE" id="PS00599">
    <property type="entry name" value="AA_TRANSFER_CLASS_2"/>
    <property type="match status" value="1"/>
</dbReference>
<evidence type="ECO:0000256" key="6">
    <source>
        <dbReference type="ARBA" id="ARBA00022605"/>
    </source>
</evidence>
<organism evidence="13 19">
    <name type="scientific">Agrobacterium vitis</name>
    <name type="common">Rhizobium vitis</name>
    <dbReference type="NCBI Taxonomy" id="373"/>
    <lineage>
        <taxon>Bacteria</taxon>
        <taxon>Pseudomonadati</taxon>
        <taxon>Pseudomonadota</taxon>
        <taxon>Alphaproteobacteria</taxon>
        <taxon>Hyphomicrobiales</taxon>
        <taxon>Rhizobiaceae</taxon>
        <taxon>Rhizobium/Agrobacterium group</taxon>
        <taxon>Agrobacterium</taxon>
    </lineage>
</organism>
<dbReference type="Gene3D" id="3.40.640.10">
    <property type="entry name" value="Type I PLP-dependent aspartate aminotransferase-like (Major domain)"/>
    <property type="match status" value="1"/>
</dbReference>
<dbReference type="EC" id="2.6.1.9" evidence="11"/>
<keyword evidence="5 11" id="KW-0032">Aminotransferase</keyword>
<evidence type="ECO:0000313" key="17">
    <source>
        <dbReference type="EMBL" id="MUP07883.1"/>
    </source>
</evidence>
<dbReference type="InterPro" id="IPR015422">
    <property type="entry name" value="PyrdxlP-dep_Trfase_small"/>
</dbReference>
<dbReference type="GO" id="GO:0000105">
    <property type="term" value="P:L-histidine biosynthetic process"/>
    <property type="evidence" value="ECO:0007669"/>
    <property type="project" value="UniProtKB-UniRule"/>
</dbReference>
<dbReference type="RefSeq" id="WP_070167324.1">
    <property type="nucleotide sequence ID" value="NZ_CP118262.1"/>
</dbReference>
<dbReference type="EMBL" id="QUSG01000029">
    <property type="protein sequence ID" value="KAA3520642.1"/>
    <property type="molecule type" value="Genomic_DNA"/>
</dbReference>
<dbReference type="EMBL" id="QUSG01000049">
    <property type="protein sequence ID" value="KAA3518278.1"/>
    <property type="molecule type" value="Genomic_DNA"/>
</dbReference>
<evidence type="ECO:0000313" key="15">
    <source>
        <dbReference type="EMBL" id="MBF2714269.1"/>
    </source>
</evidence>
<reference evidence="15" key="3">
    <citation type="submission" date="2020-11" db="EMBL/GenBank/DDBJ databases">
        <title>Agrobacterium vitis strain K377 genome.</title>
        <authorList>
            <person name="Xi H."/>
        </authorList>
    </citation>
    <scope>NUCLEOTIDE SEQUENCE</scope>
    <source>
        <strain evidence="15">K377</strain>
    </source>
</reference>
<evidence type="ECO:0000256" key="2">
    <source>
        <dbReference type="ARBA" id="ARBA00005011"/>
    </source>
</evidence>
<evidence type="ECO:0000256" key="5">
    <source>
        <dbReference type="ARBA" id="ARBA00022576"/>
    </source>
</evidence>
<dbReference type="InterPro" id="IPR005861">
    <property type="entry name" value="HisP_aminotrans"/>
</dbReference>
<dbReference type="Pfam" id="PF00155">
    <property type="entry name" value="Aminotran_1_2"/>
    <property type="match status" value="1"/>
</dbReference>
<evidence type="ECO:0000256" key="1">
    <source>
        <dbReference type="ARBA" id="ARBA00001933"/>
    </source>
</evidence>
<comment type="caution">
    <text evidence="13">The sequence shown here is derived from an EMBL/GenBank/DDBJ whole genome shotgun (WGS) entry which is preliminary data.</text>
</comment>
<dbReference type="GeneID" id="60684275"/>
<dbReference type="OrthoDB" id="9809616at2"/>
<proteinExistence type="inferred from homology"/>
<keyword evidence="7 11" id="KW-0808">Transferase</keyword>
<evidence type="ECO:0000313" key="19">
    <source>
        <dbReference type="Proteomes" id="UP000436911"/>
    </source>
</evidence>
<comment type="catalytic activity">
    <reaction evidence="10 11">
        <text>L-histidinol phosphate + 2-oxoglutarate = 3-(imidazol-4-yl)-2-oxopropyl phosphate + L-glutamate</text>
        <dbReference type="Rhea" id="RHEA:23744"/>
        <dbReference type="ChEBI" id="CHEBI:16810"/>
        <dbReference type="ChEBI" id="CHEBI:29985"/>
        <dbReference type="ChEBI" id="CHEBI:57766"/>
        <dbReference type="ChEBI" id="CHEBI:57980"/>
        <dbReference type="EC" id="2.6.1.9"/>
    </reaction>
</comment>
<comment type="subunit">
    <text evidence="4 11">Homodimer.</text>
</comment>
<keyword evidence="8 11" id="KW-0663">Pyridoxal phosphate</keyword>